<evidence type="ECO:0000313" key="4">
    <source>
        <dbReference type="Proteomes" id="UP000186106"/>
    </source>
</evidence>
<keyword evidence="2" id="KW-0614">Plasmid</keyword>
<sequence>MNFLATPLAAFLAGGLDALINYLKQFSGQIKTGVLIIYDICMYLSFGAAAILVVVMIIANKTGSNVGFSAGEWAVRAAVAAGALFGVKQIFGI</sequence>
<keyword evidence="1" id="KW-1133">Transmembrane helix</keyword>
<dbReference type="EMBL" id="CP033927">
    <property type="protein sequence ID" value="AZB02435.1"/>
    <property type="molecule type" value="Genomic_DNA"/>
</dbReference>
<dbReference type="RefSeq" id="WP_076357535.1">
    <property type="nucleotide sequence ID" value="NZ_CP033927.1"/>
</dbReference>
<keyword evidence="5" id="KW-1185">Reference proteome</keyword>
<evidence type="ECO:0008006" key="6">
    <source>
        <dbReference type="Google" id="ProtNLM"/>
    </source>
</evidence>
<gene>
    <name evidence="2" type="ORF">EG359_22515</name>
    <name evidence="3" type="ORF">SAMN05421768_11214</name>
</gene>
<feature type="transmembrane region" description="Helical" evidence="1">
    <location>
        <begin position="34"/>
        <end position="59"/>
    </location>
</feature>
<evidence type="ECO:0000256" key="1">
    <source>
        <dbReference type="SAM" id="Phobius"/>
    </source>
</evidence>
<dbReference type="Proteomes" id="UP000186106">
    <property type="component" value="Unassembled WGS sequence"/>
</dbReference>
<organism evidence="3 4">
    <name type="scientific">Chryseobacterium joostei</name>
    <dbReference type="NCBI Taxonomy" id="112234"/>
    <lineage>
        <taxon>Bacteria</taxon>
        <taxon>Pseudomonadati</taxon>
        <taxon>Bacteroidota</taxon>
        <taxon>Flavobacteriia</taxon>
        <taxon>Flavobacteriales</taxon>
        <taxon>Weeksellaceae</taxon>
        <taxon>Chryseobacterium group</taxon>
        <taxon>Chryseobacterium</taxon>
    </lineage>
</organism>
<proteinExistence type="predicted"/>
<dbReference type="AlphaFoldDB" id="A0A1N7KG74"/>
<protein>
    <recommendedName>
        <fullName evidence="6">Conjugal transfer protein</fullName>
    </recommendedName>
</protein>
<dbReference type="Proteomes" id="UP000279541">
    <property type="component" value="Plasmid unnamed"/>
</dbReference>
<name>A0A1N7KG74_9FLAO</name>
<accession>A0A1N7KG74</accession>
<dbReference type="EMBL" id="FTNZ01000012">
    <property type="protein sequence ID" value="SIS60592.1"/>
    <property type="molecule type" value="Genomic_DNA"/>
</dbReference>
<keyword evidence="1" id="KW-0472">Membrane</keyword>
<evidence type="ECO:0000313" key="5">
    <source>
        <dbReference type="Proteomes" id="UP000279541"/>
    </source>
</evidence>
<reference evidence="2 5" key="2">
    <citation type="submission" date="2018-11" db="EMBL/GenBank/DDBJ databases">
        <title>Proposal to divide the Flavobacteriaceae and reorganize its genera based on Amino Acid Identity values calculated from whole genome sequences.</title>
        <authorList>
            <person name="Nicholson A.C."/>
            <person name="Gulvik C.A."/>
            <person name="Whitney A.M."/>
            <person name="Humrighouse B.W."/>
            <person name="Bell M."/>
            <person name="Holmes B."/>
            <person name="Steigerwalt A.G."/>
            <person name="Villarma A."/>
            <person name="Sheth M."/>
            <person name="Batra D."/>
            <person name="Pryor J."/>
            <person name="Bernardet J.-F."/>
            <person name="Hugo C."/>
            <person name="Kampfer P."/>
            <person name="Newman J."/>
            <person name="McQuiston J.R."/>
        </authorList>
    </citation>
    <scope>NUCLEOTIDE SEQUENCE [LARGE SCALE GENOMIC DNA]</scope>
    <source>
        <strain evidence="2 5">DSM 16927</strain>
        <plasmid evidence="2 5">unnamed</plasmid>
    </source>
</reference>
<evidence type="ECO:0000313" key="2">
    <source>
        <dbReference type="EMBL" id="AZB02435.1"/>
    </source>
</evidence>
<geneLocation type="plasmid" evidence="2 5">
    <name>unnamed</name>
</geneLocation>
<dbReference type="KEGG" id="cjt:EG359_22515"/>
<evidence type="ECO:0000313" key="3">
    <source>
        <dbReference type="EMBL" id="SIS60592.1"/>
    </source>
</evidence>
<reference evidence="3 4" key="1">
    <citation type="submission" date="2017-01" db="EMBL/GenBank/DDBJ databases">
        <authorList>
            <person name="Mah S.A."/>
            <person name="Swanson W.J."/>
            <person name="Moy G.W."/>
            <person name="Vacquier V.D."/>
        </authorList>
    </citation>
    <scope>NUCLEOTIDE SEQUENCE [LARGE SCALE GENOMIC DNA]</scope>
    <source>
        <strain evidence="3 4">DSM 16927</strain>
    </source>
</reference>
<keyword evidence="1" id="KW-0812">Transmembrane</keyword>
<dbReference type="STRING" id="112234.SAMN05421768_11214"/>